<feature type="domain" description="GH29D-like beta-sandwich" evidence="2">
    <location>
        <begin position="60"/>
        <end position="121"/>
    </location>
</feature>
<evidence type="ECO:0000256" key="1">
    <source>
        <dbReference type="SAM" id="SignalP"/>
    </source>
</evidence>
<feature type="signal peptide" evidence="1">
    <location>
        <begin position="1"/>
        <end position="22"/>
    </location>
</feature>
<dbReference type="AlphaFoldDB" id="A0A1C4Y0W4"/>
<accession>A0A1C4Y0W4</accession>
<evidence type="ECO:0000313" key="4">
    <source>
        <dbReference type="Proteomes" id="UP000183585"/>
    </source>
</evidence>
<protein>
    <submittedName>
        <fullName evidence="3">Chitobiase/beta-hexosaminidase C-terminal domain-containing protein</fullName>
    </submittedName>
</protein>
<dbReference type="InterPro" id="IPR059177">
    <property type="entry name" value="GH29D-like_dom"/>
</dbReference>
<dbReference type="Pfam" id="PF08757">
    <property type="entry name" value="CotH"/>
    <property type="match status" value="1"/>
</dbReference>
<organism evidence="3 4">
    <name type="scientific">Micromonospora carbonacea</name>
    <dbReference type="NCBI Taxonomy" id="47853"/>
    <lineage>
        <taxon>Bacteria</taxon>
        <taxon>Bacillati</taxon>
        <taxon>Actinomycetota</taxon>
        <taxon>Actinomycetes</taxon>
        <taxon>Micromonosporales</taxon>
        <taxon>Micromonosporaceae</taxon>
        <taxon>Micromonospora</taxon>
    </lineage>
</organism>
<proteinExistence type="predicted"/>
<feature type="chain" id="PRO_5039058961" evidence="1">
    <location>
        <begin position="23"/>
        <end position="559"/>
    </location>
</feature>
<dbReference type="Pfam" id="PF13290">
    <property type="entry name" value="CHB_HEX_C_1"/>
    <property type="match status" value="1"/>
</dbReference>
<name>A0A1C4Y0W4_9ACTN</name>
<dbReference type="InterPro" id="IPR014867">
    <property type="entry name" value="Spore_coat_CotH_CotH2/3/7"/>
</dbReference>
<dbReference type="Proteomes" id="UP000183585">
    <property type="component" value="Unassembled WGS sequence"/>
</dbReference>
<gene>
    <name evidence="3" type="ORF">GA0070563_105293</name>
</gene>
<dbReference type="EMBL" id="FMCT01000005">
    <property type="protein sequence ID" value="SCF14365.1"/>
    <property type="molecule type" value="Genomic_DNA"/>
</dbReference>
<reference evidence="4" key="1">
    <citation type="submission" date="2016-06" db="EMBL/GenBank/DDBJ databases">
        <authorList>
            <person name="Varghese N."/>
            <person name="Submissions Spin"/>
        </authorList>
    </citation>
    <scope>NUCLEOTIDE SEQUENCE [LARGE SCALE GENOMIC DNA]</scope>
    <source>
        <strain evidence="4">DSM 43168</strain>
    </source>
</reference>
<evidence type="ECO:0000259" key="2">
    <source>
        <dbReference type="Pfam" id="PF13290"/>
    </source>
</evidence>
<evidence type="ECO:0000313" key="3">
    <source>
        <dbReference type="EMBL" id="SCF14365.1"/>
    </source>
</evidence>
<keyword evidence="4" id="KW-1185">Reference proteome</keyword>
<sequence length="559" mass="60802">MGVTVRNLLAQLLGIATAISLAAVGGTAPVPEGAADVRGAPTAAADSPADLTGDIDFSVPSGTFQGELSVSLGTSVAGAEIRYTTDGTLPGPDSRRYDGTPLLLSGTTQLRARPFADGTPAGDPGTALYLARAMDVQLDLPILVIDGYGQGKPGRDYVDSAALLFEPTGGYASLSATPTLATRIGYHLRGTSSSLFDKAPYRVEFRDNADDDADYPVLGMPAESDWVLRGPYTDKALIREALTFDLARQLGYQAPRYAFVEFYLNVADRPLGAEDYQGVYMIVETIKNAKNRLDLKELDPDDVTLPAISGGYIFKFEWLTAEEPTLECVGRPATCWHYLEVVDPSPLQPEQQAWLTGHLQQFNDLMQSRSFADPTTGYPAWIDVGSFVDSLILNELTRNFDAYARSSYFYKDRGGKITAGPLWDLDITYGVGGGDNLETAGWQYEQPRWPKPNNWINRLVTDPAFVGLVRARWAELRRGPLSGAQLDARFAAITAPLVNAAERNFQRWPNLTTEKIGPIVTPTADTWQGQVRYMRDWMTERMAWLDSSAGWGGAAAAGG</sequence>
<keyword evidence="1" id="KW-0732">Signal</keyword>